<dbReference type="Pfam" id="PF01063">
    <property type="entry name" value="Aminotran_4"/>
    <property type="match status" value="1"/>
</dbReference>
<keyword evidence="13" id="KW-0100">Branched-chain amino acid biosynthesis</keyword>
<comment type="pathway">
    <text evidence="3 13">Amino-acid biosynthesis; L-valine biosynthesis; L-valine from pyruvate: step 4/4.</text>
</comment>
<evidence type="ECO:0000256" key="9">
    <source>
        <dbReference type="ARBA" id="ARBA00022898"/>
    </source>
</evidence>
<keyword evidence="8 13" id="KW-0808">Transferase</keyword>
<sequence length="305" mass="35099">MKNTNRLIWFNGEILPVDEAKINVLSPTSQFGINVFEGVRCYWNEEKEQLYIFKFNEHIKRLLNSVKLLSLECSYSEEELKEYFLETVKANDYREDITVRQTIFLDGQGSWSSTGPTSMFIAPIPKRRAFDFDKIGLNCSVSSWERIEDNAISPRIKVGANYLNSRMAQLEAVRNGYDTTILKNRQGKISEAPGSCLFIVRDNILITPSVTSSILESITRDLVIKLAREELGLKVIERDVDRTELYIADEAFLCGTAMEVVPVKMIDGYKINNCEGDITQAIRKLYFSIARNEFYNYKEWVTPVY</sequence>
<evidence type="ECO:0000256" key="6">
    <source>
        <dbReference type="ARBA" id="ARBA00011738"/>
    </source>
</evidence>
<comment type="similarity">
    <text evidence="5 13">Belongs to the class-IV pyridoxal-phosphate-dependent aminotransferase family.</text>
</comment>
<dbReference type="GO" id="GO:0052656">
    <property type="term" value="F:L-isoleucine-2-oxoglutarate transaminase activity"/>
    <property type="evidence" value="ECO:0007669"/>
    <property type="project" value="RHEA"/>
</dbReference>
<dbReference type="InterPro" id="IPR036038">
    <property type="entry name" value="Aminotransferase-like"/>
</dbReference>
<evidence type="ECO:0000256" key="10">
    <source>
        <dbReference type="ARBA" id="ARBA00048212"/>
    </source>
</evidence>
<dbReference type="EC" id="2.6.1.42" evidence="13"/>
<evidence type="ECO:0000256" key="11">
    <source>
        <dbReference type="ARBA" id="ARBA00048798"/>
    </source>
</evidence>
<dbReference type="UniPathway" id="UPA00048">
    <property type="reaction ID" value="UER00073"/>
</dbReference>
<dbReference type="InterPro" id="IPR050571">
    <property type="entry name" value="Class-IV_PLP-Dep_Aminotrnsfr"/>
</dbReference>
<evidence type="ECO:0000256" key="8">
    <source>
        <dbReference type="ARBA" id="ARBA00022679"/>
    </source>
</evidence>
<evidence type="ECO:0000256" key="3">
    <source>
        <dbReference type="ARBA" id="ARBA00004931"/>
    </source>
</evidence>
<keyword evidence="9 13" id="KW-0663">Pyridoxal phosphate</keyword>
<dbReference type="InterPro" id="IPR005785">
    <property type="entry name" value="B_amino_transI"/>
</dbReference>
<dbReference type="EMBL" id="NPEZ01000003">
    <property type="protein sequence ID" value="OZT76872.1"/>
    <property type="molecule type" value="Genomic_DNA"/>
</dbReference>
<keyword evidence="13" id="KW-0028">Amino-acid biosynthesis</keyword>
<comment type="subunit">
    <text evidence="6">Homodimer.</text>
</comment>
<dbReference type="Proteomes" id="UP000216682">
    <property type="component" value="Unassembled WGS sequence"/>
</dbReference>
<protein>
    <recommendedName>
        <fullName evidence="13">Branched-chain-amino-acid aminotransferase</fullName>
        <shortName evidence="13">BCAT</shortName>
        <ecNumber evidence="13">2.6.1.42</ecNumber>
    </recommendedName>
</protein>
<comment type="caution">
    <text evidence="14">The sequence shown here is derived from an EMBL/GenBank/DDBJ whole genome shotgun (WGS) entry which is preliminary data.</text>
</comment>
<dbReference type="Gene3D" id="3.30.470.10">
    <property type="match status" value="1"/>
</dbReference>
<dbReference type="FunFam" id="3.20.10.10:FF:000002">
    <property type="entry name" value="D-alanine aminotransferase"/>
    <property type="match status" value="1"/>
</dbReference>
<proteinExistence type="inferred from homology"/>
<dbReference type="GO" id="GO:0009099">
    <property type="term" value="P:L-valine biosynthetic process"/>
    <property type="evidence" value="ECO:0007669"/>
    <property type="project" value="UniProtKB-UniPathway"/>
</dbReference>
<dbReference type="Gene3D" id="3.20.10.10">
    <property type="entry name" value="D-amino Acid Aminotransferase, subunit A, domain 2"/>
    <property type="match status" value="1"/>
</dbReference>
<dbReference type="GO" id="GO:0052654">
    <property type="term" value="F:L-leucine-2-oxoglutarate transaminase activity"/>
    <property type="evidence" value="ECO:0007669"/>
    <property type="project" value="RHEA"/>
</dbReference>
<evidence type="ECO:0000256" key="2">
    <source>
        <dbReference type="ARBA" id="ARBA00004824"/>
    </source>
</evidence>
<comment type="catalytic activity">
    <reaction evidence="10 13">
        <text>L-valine + 2-oxoglutarate = 3-methyl-2-oxobutanoate + L-glutamate</text>
        <dbReference type="Rhea" id="RHEA:24813"/>
        <dbReference type="ChEBI" id="CHEBI:11851"/>
        <dbReference type="ChEBI" id="CHEBI:16810"/>
        <dbReference type="ChEBI" id="CHEBI:29985"/>
        <dbReference type="ChEBI" id="CHEBI:57762"/>
        <dbReference type="EC" id="2.6.1.42"/>
    </reaction>
</comment>
<dbReference type="AlphaFoldDB" id="A0A265E5K8"/>
<dbReference type="UniPathway" id="UPA00047">
    <property type="reaction ID" value="UER00058"/>
</dbReference>
<evidence type="ECO:0000256" key="13">
    <source>
        <dbReference type="RuleBase" id="RU364094"/>
    </source>
</evidence>
<name>A0A265E5K8_9STAP</name>
<dbReference type="InterPro" id="IPR043132">
    <property type="entry name" value="BCAT-like_C"/>
</dbReference>
<evidence type="ECO:0000256" key="5">
    <source>
        <dbReference type="ARBA" id="ARBA00009320"/>
    </source>
</evidence>
<dbReference type="GO" id="GO:0052655">
    <property type="term" value="F:L-valine-2-oxoglutarate transaminase activity"/>
    <property type="evidence" value="ECO:0007669"/>
    <property type="project" value="RHEA"/>
</dbReference>
<dbReference type="UniPathway" id="UPA00049">
    <property type="reaction ID" value="UER00062"/>
</dbReference>
<dbReference type="GO" id="GO:0009098">
    <property type="term" value="P:L-leucine biosynthetic process"/>
    <property type="evidence" value="ECO:0007669"/>
    <property type="project" value="UniProtKB-UniPathway"/>
</dbReference>
<dbReference type="InterPro" id="IPR043131">
    <property type="entry name" value="BCAT-like_N"/>
</dbReference>
<comment type="function">
    <text evidence="13">Acts on leucine, isoleucine and valine.</text>
</comment>
<comment type="pathway">
    <text evidence="2 13">Amino-acid biosynthesis; L-isoleucine biosynthesis; L-isoleucine from 2-oxobutanoate: step 4/4.</text>
</comment>
<evidence type="ECO:0000256" key="12">
    <source>
        <dbReference type="ARBA" id="ARBA00049229"/>
    </source>
</evidence>
<dbReference type="RefSeq" id="WP_094906441.1">
    <property type="nucleotide sequence ID" value="NZ_NPEZ01000003.1"/>
</dbReference>
<dbReference type="NCBIfam" id="TIGR01122">
    <property type="entry name" value="ilvE_I"/>
    <property type="match status" value="1"/>
</dbReference>
<accession>A0A265E5K8</accession>
<evidence type="ECO:0000256" key="4">
    <source>
        <dbReference type="ARBA" id="ARBA00005072"/>
    </source>
</evidence>
<comment type="catalytic activity">
    <reaction evidence="11 13">
        <text>L-isoleucine + 2-oxoglutarate = (S)-3-methyl-2-oxopentanoate + L-glutamate</text>
        <dbReference type="Rhea" id="RHEA:24801"/>
        <dbReference type="ChEBI" id="CHEBI:16810"/>
        <dbReference type="ChEBI" id="CHEBI:29985"/>
        <dbReference type="ChEBI" id="CHEBI:35146"/>
        <dbReference type="ChEBI" id="CHEBI:58045"/>
        <dbReference type="EC" id="2.6.1.42"/>
    </reaction>
</comment>
<keyword evidence="7 13" id="KW-0032">Aminotransferase</keyword>
<evidence type="ECO:0000313" key="14">
    <source>
        <dbReference type="EMBL" id="OZT76872.1"/>
    </source>
</evidence>
<dbReference type="SUPFAM" id="SSF56752">
    <property type="entry name" value="D-aminoacid aminotransferase-like PLP-dependent enzymes"/>
    <property type="match status" value="1"/>
</dbReference>
<dbReference type="NCBIfam" id="NF005146">
    <property type="entry name" value="PRK06606.1"/>
    <property type="match status" value="1"/>
</dbReference>
<dbReference type="PANTHER" id="PTHR42743">
    <property type="entry name" value="AMINO-ACID AMINOTRANSFERASE"/>
    <property type="match status" value="1"/>
</dbReference>
<evidence type="ECO:0000256" key="1">
    <source>
        <dbReference type="ARBA" id="ARBA00001933"/>
    </source>
</evidence>
<reference evidence="14 15" key="1">
    <citation type="submission" date="2017-07" db="EMBL/GenBank/DDBJ databases">
        <title>Shotgun whole genome sequences of three halophilic bacterial isolates.</title>
        <authorList>
            <person name="Pozzo T."/>
            <person name="Higdon S.M."/>
            <person name="Quillaguaman J."/>
        </authorList>
    </citation>
    <scope>NUCLEOTIDE SEQUENCE [LARGE SCALE GENOMIC DNA]</scope>
    <source>
        <strain evidence="14 15">BU-1</strain>
    </source>
</reference>
<organism evidence="14 15">
    <name type="scientific">Salinicoccus roseus</name>
    <dbReference type="NCBI Taxonomy" id="45670"/>
    <lineage>
        <taxon>Bacteria</taxon>
        <taxon>Bacillati</taxon>
        <taxon>Bacillota</taxon>
        <taxon>Bacilli</taxon>
        <taxon>Bacillales</taxon>
        <taxon>Staphylococcaceae</taxon>
        <taxon>Salinicoccus</taxon>
    </lineage>
</organism>
<evidence type="ECO:0000313" key="15">
    <source>
        <dbReference type="Proteomes" id="UP000216682"/>
    </source>
</evidence>
<gene>
    <name evidence="13" type="primary">ilvE</name>
    <name evidence="14" type="ORF">CFN03_07270</name>
</gene>
<evidence type="ECO:0000256" key="7">
    <source>
        <dbReference type="ARBA" id="ARBA00022576"/>
    </source>
</evidence>
<dbReference type="PANTHER" id="PTHR42743:SF4">
    <property type="entry name" value="BRANCHED-CHAIN-AMINO-ACID AMINOTRANSFERASE-RELATED"/>
    <property type="match status" value="1"/>
</dbReference>
<comment type="cofactor">
    <cofactor evidence="1 13">
        <name>pyridoxal 5'-phosphate</name>
        <dbReference type="ChEBI" id="CHEBI:597326"/>
    </cofactor>
</comment>
<comment type="pathway">
    <text evidence="4 13">Amino-acid biosynthesis; L-leucine biosynthesis; L-leucine from 3-methyl-2-oxobutanoate: step 4/4.</text>
</comment>
<comment type="catalytic activity">
    <reaction evidence="12 13">
        <text>L-leucine + 2-oxoglutarate = 4-methyl-2-oxopentanoate + L-glutamate</text>
        <dbReference type="Rhea" id="RHEA:18321"/>
        <dbReference type="ChEBI" id="CHEBI:16810"/>
        <dbReference type="ChEBI" id="CHEBI:17865"/>
        <dbReference type="ChEBI" id="CHEBI:29985"/>
        <dbReference type="ChEBI" id="CHEBI:57427"/>
        <dbReference type="EC" id="2.6.1.42"/>
    </reaction>
</comment>
<dbReference type="InterPro" id="IPR001544">
    <property type="entry name" value="Aminotrans_IV"/>
</dbReference>
<dbReference type="GO" id="GO:0009097">
    <property type="term" value="P:isoleucine biosynthetic process"/>
    <property type="evidence" value="ECO:0007669"/>
    <property type="project" value="UniProtKB-UniPathway"/>
</dbReference>